<dbReference type="InterPro" id="IPR035965">
    <property type="entry name" value="PAS-like_dom_sf"/>
</dbReference>
<reference evidence="1 2" key="1">
    <citation type="journal article" date="2019" name="Int. J. Syst. Evol. Microbiol.">
        <title>The Global Catalogue of Microorganisms (GCM) 10K type strain sequencing project: providing services to taxonomists for standard genome sequencing and annotation.</title>
        <authorList>
            <consortium name="The Broad Institute Genomics Platform"/>
            <consortium name="The Broad Institute Genome Sequencing Center for Infectious Disease"/>
            <person name="Wu L."/>
            <person name="Ma J."/>
        </authorList>
    </citation>
    <scope>NUCLEOTIDE SEQUENCE [LARGE SCALE GENOMIC DNA]</scope>
    <source>
        <strain evidence="1 2">JCM 16373</strain>
    </source>
</reference>
<proteinExistence type="predicted"/>
<keyword evidence="2" id="KW-1185">Reference proteome</keyword>
<accession>A0ABN3QHM9</accession>
<dbReference type="RefSeq" id="WP_344568331.1">
    <property type="nucleotide sequence ID" value="NZ_BAAARJ010000016.1"/>
</dbReference>
<dbReference type="SUPFAM" id="SSF55785">
    <property type="entry name" value="PYP-like sensor domain (PAS domain)"/>
    <property type="match status" value="1"/>
</dbReference>
<protein>
    <recommendedName>
        <fullName evidence="3">PAS domain-containing protein</fullName>
    </recommendedName>
</protein>
<evidence type="ECO:0008006" key="3">
    <source>
        <dbReference type="Google" id="ProtNLM"/>
    </source>
</evidence>
<gene>
    <name evidence="1" type="ORF">GCM10009863_47060</name>
</gene>
<organism evidence="1 2">
    <name type="scientific">Streptomyces axinellae</name>
    <dbReference type="NCBI Taxonomy" id="552788"/>
    <lineage>
        <taxon>Bacteria</taxon>
        <taxon>Bacillati</taxon>
        <taxon>Actinomycetota</taxon>
        <taxon>Actinomycetes</taxon>
        <taxon>Kitasatosporales</taxon>
        <taxon>Streptomycetaceae</taxon>
        <taxon>Streptomyces</taxon>
    </lineage>
</organism>
<evidence type="ECO:0000313" key="1">
    <source>
        <dbReference type="EMBL" id="GAA2626776.1"/>
    </source>
</evidence>
<comment type="caution">
    <text evidence="1">The sequence shown here is derived from an EMBL/GenBank/DDBJ whole genome shotgun (WGS) entry which is preliminary data.</text>
</comment>
<evidence type="ECO:0000313" key="2">
    <source>
        <dbReference type="Proteomes" id="UP001501447"/>
    </source>
</evidence>
<dbReference type="EMBL" id="BAAARJ010000016">
    <property type="protein sequence ID" value="GAA2626776.1"/>
    <property type="molecule type" value="Genomic_DNA"/>
</dbReference>
<dbReference type="CDD" id="cd00130">
    <property type="entry name" value="PAS"/>
    <property type="match status" value="1"/>
</dbReference>
<dbReference type="InterPro" id="IPR000014">
    <property type="entry name" value="PAS"/>
</dbReference>
<name>A0ABN3QHM9_9ACTN</name>
<sequence>MESEPDIAQGPGTAENVVAVRGCVPTAAITIDARGTILHWGAGARALFGHRRQHAVGMPAGEILPVTGALNAAARPGDHHWLDGAGDLAGAGDLMAGRARVTAGADRADTAGRADVLWWAYPLPAPSSARLLVLAVDAARLQRQRGLRGARFAPGFGPHRWFPEAAELAARLPGMLGRPGREAAARLVARVLKLGCPVLEVSRPLLLDDPALAALNAQVSGRCG</sequence>
<dbReference type="Proteomes" id="UP001501447">
    <property type="component" value="Unassembled WGS sequence"/>
</dbReference>